<proteinExistence type="predicted"/>
<comment type="caution">
    <text evidence="2">The sequence shown here is derived from an EMBL/GenBank/DDBJ whole genome shotgun (WGS) entry which is preliminary data.</text>
</comment>
<accession>A0A921NV29</accession>
<dbReference type="AlphaFoldDB" id="A0A921NV29"/>
<name>A0A921NV29_9GAMM</name>
<sequence length="191" mass="20229">MVVTGPEPGLVAACSGGHRFQALGDAIDGMYRDVAAGKAVDCAAPARARAGLDAGARTSTTRPSGAWPAEFCARSATFRGRLDRCGRFRAALFPDDTGVRLFTAGVEVATVIGARMPRAEWHPGLAAGRSTLSLFPEIHRCGFGRGRHRDHPQAGEPGRPVRARRADRPSGRADAALMPARVRLRALPVKP</sequence>
<evidence type="ECO:0000256" key="1">
    <source>
        <dbReference type="SAM" id="MobiDB-lite"/>
    </source>
</evidence>
<organism evidence="2 3">
    <name type="scientific">Pseudoxanthomonas taiwanensis</name>
    <dbReference type="NCBI Taxonomy" id="176598"/>
    <lineage>
        <taxon>Bacteria</taxon>
        <taxon>Pseudomonadati</taxon>
        <taxon>Pseudomonadota</taxon>
        <taxon>Gammaproteobacteria</taxon>
        <taxon>Lysobacterales</taxon>
        <taxon>Lysobacteraceae</taxon>
        <taxon>Pseudoxanthomonas</taxon>
    </lineage>
</organism>
<feature type="region of interest" description="Disordered" evidence="1">
    <location>
        <begin position="144"/>
        <end position="175"/>
    </location>
</feature>
<dbReference type="EMBL" id="PDWK01000003">
    <property type="protein sequence ID" value="KAF1690692.1"/>
    <property type="molecule type" value="Genomic_DNA"/>
</dbReference>
<dbReference type="Proteomes" id="UP000717981">
    <property type="component" value="Unassembled WGS sequence"/>
</dbReference>
<evidence type="ECO:0000313" key="2">
    <source>
        <dbReference type="EMBL" id="KAF1690692.1"/>
    </source>
</evidence>
<gene>
    <name evidence="2" type="ORF">CR938_01275</name>
</gene>
<keyword evidence="3" id="KW-1185">Reference proteome</keyword>
<evidence type="ECO:0000313" key="3">
    <source>
        <dbReference type="Proteomes" id="UP000717981"/>
    </source>
</evidence>
<protein>
    <submittedName>
        <fullName evidence="2">Uncharacterized protein</fullName>
    </submittedName>
</protein>
<reference evidence="2" key="1">
    <citation type="submission" date="2017-10" db="EMBL/GenBank/DDBJ databases">
        <title>Whole genome sequencing of members of genus Pseudoxanthomonas.</title>
        <authorList>
            <person name="Kumar S."/>
            <person name="Bansal K."/>
            <person name="Kaur A."/>
            <person name="Patil P."/>
            <person name="Sharma S."/>
            <person name="Patil P.B."/>
        </authorList>
    </citation>
    <scope>NUCLEOTIDE SEQUENCE</scope>
    <source>
        <strain evidence="2">DSM 22914</strain>
    </source>
</reference>